<feature type="compositionally biased region" description="Basic and acidic residues" evidence="1">
    <location>
        <begin position="155"/>
        <end position="164"/>
    </location>
</feature>
<evidence type="ECO:0000313" key="3">
    <source>
        <dbReference type="Proteomes" id="UP001157440"/>
    </source>
</evidence>
<proteinExistence type="predicted"/>
<gene>
    <name evidence="2" type="ORF">GCM10007890_56410</name>
</gene>
<organism evidence="2 3">
    <name type="scientific">Methylobacterium tardum</name>
    <dbReference type="NCBI Taxonomy" id="374432"/>
    <lineage>
        <taxon>Bacteria</taxon>
        <taxon>Pseudomonadati</taxon>
        <taxon>Pseudomonadota</taxon>
        <taxon>Alphaproteobacteria</taxon>
        <taxon>Hyphomicrobiales</taxon>
        <taxon>Methylobacteriaceae</taxon>
        <taxon>Methylobacterium</taxon>
    </lineage>
</organism>
<accession>A0AA37TGK2</accession>
<feature type="compositionally biased region" description="Pro residues" evidence="1">
    <location>
        <begin position="130"/>
        <end position="142"/>
    </location>
</feature>
<evidence type="ECO:0000313" key="2">
    <source>
        <dbReference type="EMBL" id="GLS73626.1"/>
    </source>
</evidence>
<dbReference type="Proteomes" id="UP001157440">
    <property type="component" value="Unassembled WGS sequence"/>
</dbReference>
<name>A0AA37TGK2_9HYPH</name>
<dbReference type="RefSeq" id="WP_238197810.1">
    <property type="nucleotide sequence ID" value="NZ_BPQZ01000021.1"/>
</dbReference>
<comment type="caution">
    <text evidence="2">The sequence shown here is derived from an EMBL/GenBank/DDBJ whole genome shotgun (WGS) entry which is preliminary data.</text>
</comment>
<reference evidence="3" key="1">
    <citation type="journal article" date="2019" name="Int. J. Syst. Evol. Microbiol.">
        <title>The Global Catalogue of Microorganisms (GCM) 10K type strain sequencing project: providing services to taxonomists for standard genome sequencing and annotation.</title>
        <authorList>
            <consortium name="The Broad Institute Genomics Platform"/>
            <consortium name="The Broad Institute Genome Sequencing Center for Infectious Disease"/>
            <person name="Wu L."/>
            <person name="Ma J."/>
        </authorList>
    </citation>
    <scope>NUCLEOTIDE SEQUENCE [LARGE SCALE GENOMIC DNA]</scope>
    <source>
        <strain evidence="3">NBRC 103632</strain>
    </source>
</reference>
<evidence type="ECO:0000256" key="1">
    <source>
        <dbReference type="SAM" id="MobiDB-lite"/>
    </source>
</evidence>
<sequence>MPTYWHKRDWWPSDLDRTNPYKPEIVPGALPPGIYCEDEDGYRALLASGKVHADLAAHSMFDGKPEEDRPLGWMFHTLGGIRIRVVTPAEAKILRAMPARSPEEALAEQHASLDAADAEMKKLVDLMAPKPAPRPAPPPPATRHPFRGANRAQRRAAEAKRRRA</sequence>
<feature type="region of interest" description="Disordered" evidence="1">
    <location>
        <begin position="99"/>
        <end position="164"/>
    </location>
</feature>
<keyword evidence="3" id="KW-1185">Reference proteome</keyword>
<protein>
    <submittedName>
        <fullName evidence="2">Uncharacterized protein</fullName>
    </submittedName>
</protein>
<dbReference type="AlphaFoldDB" id="A0AA37TGK2"/>
<dbReference type="EMBL" id="BSPL01000028">
    <property type="protein sequence ID" value="GLS73626.1"/>
    <property type="molecule type" value="Genomic_DNA"/>
</dbReference>